<dbReference type="PANTHER" id="PTHR10587">
    <property type="entry name" value="GLYCOSYL TRANSFERASE-RELATED"/>
    <property type="match status" value="1"/>
</dbReference>
<reference evidence="3 4" key="1">
    <citation type="submission" date="2019-06" db="EMBL/GenBank/DDBJ databases">
        <title>Genome sequence of Ureibacillus terrenus.</title>
        <authorList>
            <person name="Maclea K.S."/>
            <person name="Simoes M."/>
        </authorList>
    </citation>
    <scope>NUCLEOTIDE SEQUENCE [LARGE SCALE GENOMIC DNA]</scope>
    <source>
        <strain evidence="3 4">ATCC BAA-384</strain>
    </source>
</reference>
<dbReference type="Proteomes" id="UP000315753">
    <property type="component" value="Unassembled WGS sequence"/>
</dbReference>
<evidence type="ECO:0000313" key="3">
    <source>
        <dbReference type="EMBL" id="TQE91288.1"/>
    </source>
</evidence>
<keyword evidence="1" id="KW-0732">Signal</keyword>
<dbReference type="OrthoDB" id="9812065at2"/>
<dbReference type="GO" id="GO:0016020">
    <property type="term" value="C:membrane"/>
    <property type="evidence" value="ECO:0007669"/>
    <property type="project" value="TreeGrafter"/>
</dbReference>
<dbReference type="Pfam" id="PF01522">
    <property type="entry name" value="Polysacc_deac_1"/>
    <property type="match status" value="1"/>
</dbReference>
<dbReference type="GO" id="GO:0005975">
    <property type="term" value="P:carbohydrate metabolic process"/>
    <property type="evidence" value="ECO:0007669"/>
    <property type="project" value="InterPro"/>
</dbReference>
<feature type="chain" id="PRO_5022061093" evidence="1">
    <location>
        <begin position="17"/>
        <end position="257"/>
    </location>
</feature>
<sequence>MILLLAMLMPVIPASAEEYHWGFKKANNGNPPDIGAEFELILKNYGAFYMGNPQKKVIYLTFDNGFEAGYTERILDTLKKENVKATFFLTGHYLTSASDLVKRIVEEGHTIGNHSDKHPNMARLSREGMLKEWQNFDKKLKEVTGIERTYYVRPPEGVFSKELLEVGNENGYTHIFWSIAFRDWDTGQKKGKQYAYNELISQLHPGAIILMHTVAEHNAEALPDFIKEAKRQGYTFGTLDDLVFDYLVNDPLWEEAQ</sequence>
<feature type="signal peptide" evidence="1">
    <location>
        <begin position="1"/>
        <end position="16"/>
    </location>
</feature>
<dbReference type="RefSeq" id="WP_141601938.1">
    <property type="nucleotide sequence ID" value="NZ_JARMSB010000050.1"/>
</dbReference>
<dbReference type="AlphaFoldDB" id="A0A540V3J2"/>
<dbReference type="Gene3D" id="3.20.20.370">
    <property type="entry name" value="Glycoside hydrolase/deacetylase"/>
    <property type="match status" value="1"/>
</dbReference>
<dbReference type="InterPro" id="IPR050248">
    <property type="entry name" value="Polysacc_deacetylase_ArnD"/>
</dbReference>
<dbReference type="GO" id="GO:0016810">
    <property type="term" value="F:hydrolase activity, acting on carbon-nitrogen (but not peptide) bonds"/>
    <property type="evidence" value="ECO:0007669"/>
    <property type="project" value="InterPro"/>
</dbReference>
<gene>
    <name evidence="3" type="ORF">FKZ59_05800</name>
</gene>
<dbReference type="SUPFAM" id="SSF88713">
    <property type="entry name" value="Glycoside hydrolase/deacetylase"/>
    <property type="match status" value="1"/>
</dbReference>
<dbReference type="InterPro" id="IPR002509">
    <property type="entry name" value="NODB_dom"/>
</dbReference>
<dbReference type="PANTHER" id="PTHR10587:SF78">
    <property type="entry name" value="PEPTIDOGLYCAN-N-ACETYLMURAMIC ACID DEACETYLASE PDAA"/>
    <property type="match status" value="1"/>
</dbReference>
<dbReference type="EMBL" id="VIGD01000006">
    <property type="protein sequence ID" value="TQE91288.1"/>
    <property type="molecule type" value="Genomic_DNA"/>
</dbReference>
<dbReference type="PROSITE" id="PS51677">
    <property type="entry name" value="NODB"/>
    <property type="match status" value="1"/>
</dbReference>
<dbReference type="InterPro" id="IPR011330">
    <property type="entry name" value="Glyco_hydro/deAcase_b/a-brl"/>
</dbReference>
<name>A0A540V3J2_9BACL</name>
<evidence type="ECO:0000256" key="1">
    <source>
        <dbReference type="SAM" id="SignalP"/>
    </source>
</evidence>
<evidence type="ECO:0000313" key="4">
    <source>
        <dbReference type="Proteomes" id="UP000315753"/>
    </source>
</evidence>
<protein>
    <submittedName>
        <fullName evidence="3">Polysaccharide deacetylase family protein</fullName>
    </submittedName>
</protein>
<comment type="caution">
    <text evidence="3">The sequence shown here is derived from an EMBL/GenBank/DDBJ whole genome shotgun (WGS) entry which is preliminary data.</text>
</comment>
<feature type="domain" description="NodB homology" evidence="2">
    <location>
        <begin position="56"/>
        <end position="237"/>
    </location>
</feature>
<keyword evidence="4" id="KW-1185">Reference proteome</keyword>
<evidence type="ECO:0000259" key="2">
    <source>
        <dbReference type="PROSITE" id="PS51677"/>
    </source>
</evidence>
<organism evidence="3 4">
    <name type="scientific">Ureibacillus terrenus</name>
    <dbReference type="NCBI Taxonomy" id="118246"/>
    <lineage>
        <taxon>Bacteria</taxon>
        <taxon>Bacillati</taxon>
        <taxon>Bacillota</taxon>
        <taxon>Bacilli</taxon>
        <taxon>Bacillales</taxon>
        <taxon>Caryophanaceae</taxon>
        <taxon>Ureibacillus</taxon>
    </lineage>
</organism>
<accession>A0A540V3J2</accession>
<proteinExistence type="predicted"/>